<reference evidence="2" key="1">
    <citation type="submission" date="2025-08" db="UniProtKB">
        <authorList>
            <consortium name="Ensembl"/>
        </authorList>
    </citation>
    <scope>IDENTIFICATION</scope>
</reference>
<evidence type="ECO:0008006" key="4">
    <source>
        <dbReference type="Google" id="ProtNLM"/>
    </source>
</evidence>
<evidence type="ECO:0000313" key="2">
    <source>
        <dbReference type="Ensembl" id="ENSSCAP00000019171.1"/>
    </source>
</evidence>
<sequence>KQCFLCLCCCCLFALLFSAGFINSLPSNFTKFTRQYWMSFSSLFAEHQKECFRWLPKINHQRRFPAQNAFLRNTVLAILHTSAWRNNICPMIDTSSNLHKTKTRIYIFLFRQKTAKQPQLLNNYSYIYCAYESTLVPLSSQGILIIFSSLS</sequence>
<reference evidence="2" key="2">
    <citation type="submission" date="2025-09" db="UniProtKB">
        <authorList>
            <consortium name="Ensembl"/>
        </authorList>
    </citation>
    <scope>IDENTIFICATION</scope>
</reference>
<dbReference type="Proteomes" id="UP000694409">
    <property type="component" value="Unassembled WGS sequence"/>
</dbReference>
<protein>
    <recommendedName>
        <fullName evidence="4">Secreted protein</fullName>
    </recommendedName>
</protein>
<evidence type="ECO:0000313" key="3">
    <source>
        <dbReference type="Proteomes" id="UP000694409"/>
    </source>
</evidence>
<keyword evidence="3" id="KW-1185">Reference proteome</keyword>
<name>A0A8C9NI11_SERCA</name>
<organism evidence="2 3">
    <name type="scientific">Serinus canaria</name>
    <name type="common">Island canary</name>
    <name type="synonym">Fringilla canaria</name>
    <dbReference type="NCBI Taxonomy" id="9135"/>
    <lineage>
        <taxon>Eukaryota</taxon>
        <taxon>Metazoa</taxon>
        <taxon>Chordata</taxon>
        <taxon>Craniata</taxon>
        <taxon>Vertebrata</taxon>
        <taxon>Euteleostomi</taxon>
        <taxon>Archelosauria</taxon>
        <taxon>Archosauria</taxon>
        <taxon>Dinosauria</taxon>
        <taxon>Saurischia</taxon>
        <taxon>Theropoda</taxon>
        <taxon>Coelurosauria</taxon>
        <taxon>Aves</taxon>
        <taxon>Neognathae</taxon>
        <taxon>Neoaves</taxon>
        <taxon>Telluraves</taxon>
        <taxon>Australaves</taxon>
        <taxon>Passeriformes</taxon>
        <taxon>Passeroidea</taxon>
        <taxon>Fringillidae</taxon>
        <taxon>Carduelinae</taxon>
        <taxon>Serinus</taxon>
    </lineage>
</organism>
<dbReference type="AlphaFoldDB" id="A0A8C9NI11"/>
<keyword evidence="1" id="KW-0732">Signal</keyword>
<feature type="signal peptide" evidence="1">
    <location>
        <begin position="1"/>
        <end position="24"/>
    </location>
</feature>
<accession>A0A8C9NI11</accession>
<proteinExistence type="predicted"/>
<evidence type="ECO:0000256" key="1">
    <source>
        <dbReference type="SAM" id="SignalP"/>
    </source>
</evidence>
<feature type="chain" id="PRO_5034201021" description="Secreted protein" evidence="1">
    <location>
        <begin position="25"/>
        <end position="151"/>
    </location>
</feature>
<dbReference type="Ensembl" id="ENSSCAT00000021408.1">
    <property type="protein sequence ID" value="ENSSCAP00000019171.1"/>
    <property type="gene ID" value="ENSSCAG00000013832.1"/>
</dbReference>